<dbReference type="Proteomes" id="UP001548590">
    <property type="component" value="Unassembled WGS sequence"/>
</dbReference>
<organism evidence="3 4">
    <name type="scientific">Uliginosibacterium paludis</name>
    <dbReference type="NCBI Taxonomy" id="1615952"/>
    <lineage>
        <taxon>Bacteria</taxon>
        <taxon>Pseudomonadati</taxon>
        <taxon>Pseudomonadota</taxon>
        <taxon>Betaproteobacteria</taxon>
        <taxon>Rhodocyclales</taxon>
        <taxon>Zoogloeaceae</taxon>
        <taxon>Uliginosibacterium</taxon>
    </lineage>
</organism>
<evidence type="ECO:0000256" key="2">
    <source>
        <dbReference type="SAM" id="SignalP"/>
    </source>
</evidence>
<dbReference type="RefSeq" id="WP_345930347.1">
    <property type="nucleotide sequence ID" value="NZ_JBDIVF010000016.1"/>
</dbReference>
<comment type="caution">
    <text evidence="3">The sequence shown here is derived from an EMBL/GenBank/DDBJ whole genome shotgun (WGS) entry which is preliminary data.</text>
</comment>
<accession>A0ABV2CTP7</accession>
<feature type="compositionally biased region" description="Basic and acidic residues" evidence="1">
    <location>
        <begin position="182"/>
        <end position="191"/>
    </location>
</feature>
<reference evidence="3 4" key="1">
    <citation type="submission" date="2024-07" db="EMBL/GenBank/DDBJ databases">
        <title>Uliginosibacterium paludis KCTC:42655.</title>
        <authorList>
            <person name="Kim M.K."/>
        </authorList>
    </citation>
    <scope>NUCLEOTIDE SEQUENCE [LARGE SCALE GENOMIC DNA]</scope>
    <source>
        <strain evidence="3 4">KCTC 42655</strain>
    </source>
</reference>
<evidence type="ECO:0000313" key="3">
    <source>
        <dbReference type="EMBL" id="MET1491299.1"/>
    </source>
</evidence>
<dbReference type="EMBL" id="JBEWLZ010000010">
    <property type="protein sequence ID" value="MET1491299.1"/>
    <property type="molecule type" value="Genomic_DNA"/>
</dbReference>
<evidence type="ECO:0000313" key="4">
    <source>
        <dbReference type="Proteomes" id="UP001548590"/>
    </source>
</evidence>
<protein>
    <recommendedName>
        <fullName evidence="5">PepSY domain-containing protein</fullName>
    </recommendedName>
</protein>
<keyword evidence="2" id="KW-0732">Signal</keyword>
<name>A0ABV2CTP7_9RHOO</name>
<keyword evidence="4" id="KW-1185">Reference proteome</keyword>
<evidence type="ECO:0008006" key="5">
    <source>
        <dbReference type="Google" id="ProtNLM"/>
    </source>
</evidence>
<evidence type="ECO:0000256" key="1">
    <source>
        <dbReference type="SAM" id="MobiDB-lite"/>
    </source>
</evidence>
<gene>
    <name evidence="3" type="ORF">ABVT11_15775</name>
</gene>
<feature type="region of interest" description="Disordered" evidence="1">
    <location>
        <begin position="171"/>
        <end position="202"/>
    </location>
</feature>
<feature type="chain" id="PRO_5045964314" description="PepSY domain-containing protein" evidence="2">
    <location>
        <begin position="20"/>
        <end position="202"/>
    </location>
</feature>
<feature type="signal peptide" evidence="2">
    <location>
        <begin position="1"/>
        <end position="19"/>
    </location>
</feature>
<proteinExistence type="predicted"/>
<sequence>MSHTLFIFAALLASGAAQASLPGMALHCNGVRVESQGGGRVLIEGQAVRLKKFNEHYFEARSETERLTVSFRRDAGGNWQAGYSDRHRISGNCLSLAQSVRAAGLPPHKQAAKRACLTATARKTGASPGSLIVRQLTQDDEGLKIQIVREREPLTWLCRVDASGRVVMVRGTTGSSSIRPGARPDRPETEPLRPALVRKIPA</sequence>